<dbReference type="Proteomes" id="UP000694404">
    <property type="component" value="Unplaced"/>
</dbReference>
<evidence type="ECO:0000313" key="2">
    <source>
        <dbReference type="Ensembl" id="ENSCABP00000002410.1"/>
    </source>
</evidence>
<feature type="compositionally biased region" description="Polar residues" evidence="1">
    <location>
        <begin position="8"/>
        <end position="20"/>
    </location>
</feature>
<protein>
    <submittedName>
        <fullName evidence="2">Uncharacterized protein</fullName>
    </submittedName>
</protein>
<evidence type="ECO:0000313" key="3">
    <source>
        <dbReference type="Proteomes" id="UP000694404"/>
    </source>
</evidence>
<reference evidence="2" key="2">
    <citation type="submission" date="2025-09" db="UniProtKB">
        <authorList>
            <consortium name="Ensembl"/>
        </authorList>
    </citation>
    <scope>IDENTIFICATION</scope>
</reference>
<name>A0A8C0GBK9_CHEAB</name>
<feature type="region of interest" description="Disordered" evidence="1">
    <location>
        <begin position="1"/>
        <end position="20"/>
    </location>
</feature>
<keyword evidence="3" id="KW-1185">Reference proteome</keyword>
<sequence length="81" mass="8854">MSAVCTLGNHSTTPAPSHNPCTLTLPPHMEWQGPPSPPRKAMIRGLFRSPRNNSKAPPSLRSIRSNSMASSVVVPDLYQYK</sequence>
<evidence type="ECO:0000256" key="1">
    <source>
        <dbReference type="SAM" id="MobiDB-lite"/>
    </source>
</evidence>
<accession>A0A8C0GBK9</accession>
<proteinExistence type="predicted"/>
<reference evidence="2" key="1">
    <citation type="submission" date="2025-08" db="UniProtKB">
        <authorList>
            <consortium name="Ensembl"/>
        </authorList>
    </citation>
    <scope>IDENTIFICATION</scope>
</reference>
<dbReference type="AlphaFoldDB" id="A0A8C0GBK9"/>
<dbReference type="Ensembl" id="ENSCABT00000002594.1">
    <property type="protein sequence ID" value="ENSCABP00000002410.1"/>
    <property type="gene ID" value="ENSCABG00000001878.1"/>
</dbReference>
<organism evidence="2 3">
    <name type="scientific">Chelonoidis abingdonii</name>
    <name type="common">Abingdon island giant tortoise</name>
    <name type="synonym">Testudo abingdonii</name>
    <dbReference type="NCBI Taxonomy" id="106734"/>
    <lineage>
        <taxon>Eukaryota</taxon>
        <taxon>Metazoa</taxon>
        <taxon>Chordata</taxon>
        <taxon>Craniata</taxon>
        <taxon>Vertebrata</taxon>
        <taxon>Euteleostomi</taxon>
        <taxon>Archelosauria</taxon>
        <taxon>Testudinata</taxon>
        <taxon>Testudines</taxon>
        <taxon>Cryptodira</taxon>
        <taxon>Durocryptodira</taxon>
        <taxon>Testudinoidea</taxon>
        <taxon>Testudinidae</taxon>
        <taxon>Chelonoidis</taxon>
    </lineage>
</organism>